<dbReference type="InterPro" id="IPR001077">
    <property type="entry name" value="COMT_C"/>
</dbReference>
<dbReference type="InterPro" id="IPR036388">
    <property type="entry name" value="WH-like_DNA-bd_sf"/>
</dbReference>
<feature type="domain" description="O-methyltransferase C-terminal" evidence="4">
    <location>
        <begin position="139"/>
        <end position="315"/>
    </location>
</feature>
<evidence type="ECO:0000256" key="3">
    <source>
        <dbReference type="ARBA" id="ARBA00022691"/>
    </source>
</evidence>
<dbReference type="Gene3D" id="3.40.50.150">
    <property type="entry name" value="Vaccinia Virus protein VP39"/>
    <property type="match status" value="1"/>
</dbReference>
<organism evidence="6 7">
    <name type="scientific">Streptomyces aidingensis</name>
    <dbReference type="NCBI Taxonomy" id="910347"/>
    <lineage>
        <taxon>Bacteria</taxon>
        <taxon>Bacillati</taxon>
        <taxon>Actinomycetota</taxon>
        <taxon>Actinomycetes</taxon>
        <taxon>Kitasatosporales</taxon>
        <taxon>Streptomycetaceae</taxon>
        <taxon>Streptomyces</taxon>
    </lineage>
</organism>
<dbReference type="SUPFAM" id="SSF53335">
    <property type="entry name" value="S-adenosyl-L-methionine-dependent methyltransferases"/>
    <property type="match status" value="1"/>
</dbReference>
<reference evidence="6 7" key="1">
    <citation type="submission" date="2016-10" db="EMBL/GenBank/DDBJ databases">
        <authorList>
            <person name="de Groot N.N."/>
        </authorList>
    </citation>
    <scope>NUCLEOTIDE SEQUENCE [LARGE SCALE GENOMIC DNA]</scope>
    <source>
        <strain evidence="6 7">CGMCC 4.5739</strain>
    </source>
</reference>
<keyword evidence="3" id="KW-0949">S-adenosyl-L-methionine</keyword>
<dbReference type="Pfam" id="PF00891">
    <property type="entry name" value="Methyltransf_2"/>
    <property type="match status" value="1"/>
</dbReference>
<dbReference type="GO" id="GO:0046983">
    <property type="term" value="F:protein dimerization activity"/>
    <property type="evidence" value="ECO:0007669"/>
    <property type="project" value="InterPro"/>
</dbReference>
<name>A0A1I1SL60_9ACTN</name>
<dbReference type="OrthoDB" id="582216at2"/>
<dbReference type="STRING" id="910347.SAMN05421773_11682"/>
<dbReference type="InterPro" id="IPR029063">
    <property type="entry name" value="SAM-dependent_MTases_sf"/>
</dbReference>
<dbReference type="Proteomes" id="UP000199207">
    <property type="component" value="Unassembled WGS sequence"/>
</dbReference>
<gene>
    <name evidence="6" type="ORF">SAMN05421773_11682</name>
</gene>
<dbReference type="InterPro" id="IPR016461">
    <property type="entry name" value="COMT-like"/>
</dbReference>
<dbReference type="InterPro" id="IPR012967">
    <property type="entry name" value="COMT_dimerisation"/>
</dbReference>
<dbReference type="EMBL" id="FOLM01000016">
    <property type="protein sequence ID" value="SFD47215.1"/>
    <property type="molecule type" value="Genomic_DNA"/>
</dbReference>
<sequence length="336" mass="36097">MATSAAPDTSPVDFVDLTLSLCNAQALLTGLELGLFTALHAAPADAATIRSRLGLAGRGLSDWLDLLVCNGLLERDGERYRNTPAADRYLVRNSPAYTGEVLQRRLFPALSGLTESLRTGRPHAGEEFMEAVHGLDVLRHFANQMDHITEPLAPLLIKAYDGWERHGSVLDVGGCRGNVVSHILAAHPHLTGQVFDLPTLAPLFEEKAAQRGMTGRMTFHPGDFLTDPLPPADLVLIGHVLVNWDAERRGLLIRKAFDCLTPGGALLVYDRMLTGSPGDTESANLRVSLSMLLVTTGGSSYTFGHLCDQAAAAGFADVGRHRLGAHDTLAVCRKPA</sequence>
<dbReference type="PANTHER" id="PTHR43712:SF2">
    <property type="entry name" value="O-METHYLTRANSFERASE CICE"/>
    <property type="match status" value="1"/>
</dbReference>
<accession>A0A1I1SL60</accession>
<dbReference type="GO" id="GO:0032259">
    <property type="term" value="P:methylation"/>
    <property type="evidence" value="ECO:0007669"/>
    <property type="project" value="UniProtKB-KW"/>
</dbReference>
<evidence type="ECO:0000256" key="1">
    <source>
        <dbReference type="ARBA" id="ARBA00022603"/>
    </source>
</evidence>
<dbReference type="PANTHER" id="PTHR43712">
    <property type="entry name" value="PUTATIVE (AFU_ORTHOLOGUE AFUA_4G14580)-RELATED"/>
    <property type="match status" value="1"/>
</dbReference>
<dbReference type="RefSeq" id="WP_093840937.1">
    <property type="nucleotide sequence ID" value="NZ_FOLM01000016.1"/>
</dbReference>
<evidence type="ECO:0000313" key="7">
    <source>
        <dbReference type="Proteomes" id="UP000199207"/>
    </source>
</evidence>
<dbReference type="PIRSF" id="PIRSF005739">
    <property type="entry name" value="O-mtase"/>
    <property type="match status" value="1"/>
</dbReference>
<keyword evidence="7" id="KW-1185">Reference proteome</keyword>
<dbReference type="Pfam" id="PF08100">
    <property type="entry name" value="Dimerisation"/>
    <property type="match status" value="1"/>
</dbReference>
<feature type="domain" description="O-methyltransferase dimerisation" evidence="5">
    <location>
        <begin position="17"/>
        <end position="91"/>
    </location>
</feature>
<evidence type="ECO:0000259" key="4">
    <source>
        <dbReference type="Pfam" id="PF00891"/>
    </source>
</evidence>
<dbReference type="Gene3D" id="1.10.10.10">
    <property type="entry name" value="Winged helix-like DNA-binding domain superfamily/Winged helix DNA-binding domain"/>
    <property type="match status" value="1"/>
</dbReference>
<dbReference type="GO" id="GO:0008171">
    <property type="term" value="F:O-methyltransferase activity"/>
    <property type="evidence" value="ECO:0007669"/>
    <property type="project" value="InterPro"/>
</dbReference>
<evidence type="ECO:0000259" key="5">
    <source>
        <dbReference type="Pfam" id="PF08100"/>
    </source>
</evidence>
<protein>
    <submittedName>
        <fullName evidence="6">Dimerisation domain-containing protein</fullName>
    </submittedName>
</protein>
<proteinExistence type="predicted"/>
<dbReference type="PROSITE" id="PS51683">
    <property type="entry name" value="SAM_OMT_II"/>
    <property type="match status" value="1"/>
</dbReference>
<keyword evidence="1" id="KW-0489">Methyltransferase</keyword>
<dbReference type="AlphaFoldDB" id="A0A1I1SL60"/>
<evidence type="ECO:0000256" key="2">
    <source>
        <dbReference type="ARBA" id="ARBA00022679"/>
    </source>
</evidence>
<evidence type="ECO:0000313" key="6">
    <source>
        <dbReference type="EMBL" id="SFD47215.1"/>
    </source>
</evidence>
<dbReference type="SUPFAM" id="SSF46785">
    <property type="entry name" value="Winged helix' DNA-binding domain"/>
    <property type="match status" value="1"/>
</dbReference>
<keyword evidence="2" id="KW-0808">Transferase</keyword>
<dbReference type="InterPro" id="IPR036390">
    <property type="entry name" value="WH_DNA-bd_sf"/>
</dbReference>